<organism evidence="2 3">
    <name type="scientific">Candidatus Sysuiplasma superficiale</name>
    <dbReference type="NCBI Taxonomy" id="2823368"/>
    <lineage>
        <taxon>Archaea</taxon>
        <taxon>Methanobacteriati</taxon>
        <taxon>Thermoplasmatota</taxon>
        <taxon>Thermoplasmata</taxon>
        <taxon>Candidatus Sysuiplasmatales</taxon>
        <taxon>Candidatus Sysuiplasmataceae</taxon>
        <taxon>Candidatus Sysuiplasma</taxon>
    </lineage>
</organism>
<dbReference type="Proteomes" id="UP000750197">
    <property type="component" value="Unassembled WGS sequence"/>
</dbReference>
<gene>
    <name evidence="1" type="ORF">J9259_03790</name>
    <name evidence="2" type="ORF">KIY12_05765</name>
</gene>
<evidence type="ECO:0000313" key="3">
    <source>
        <dbReference type="Proteomes" id="UP000750197"/>
    </source>
</evidence>
<dbReference type="EMBL" id="JAHEAC010000045">
    <property type="protein sequence ID" value="MBX8644213.1"/>
    <property type="molecule type" value="Genomic_DNA"/>
</dbReference>
<dbReference type="AlphaFoldDB" id="A0A8J8CHR7"/>
<evidence type="ECO:0000313" key="1">
    <source>
        <dbReference type="EMBL" id="MBX8631629.1"/>
    </source>
</evidence>
<dbReference type="EMBL" id="JAGVSJ010000006">
    <property type="protein sequence ID" value="MBX8631629.1"/>
    <property type="molecule type" value="Genomic_DNA"/>
</dbReference>
<accession>A0A8J8CHR7</accession>
<dbReference type="Proteomes" id="UP000716004">
    <property type="component" value="Unassembled WGS sequence"/>
</dbReference>
<comment type="caution">
    <text evidence="2">The sequence shown here is derived from an EMBL/GenBank/DDBJ whole genome shotgun (WGS) entry which is preliminary data.</text>
</comment>
<proteinExistence type="predicted"/>
<evidence type="ECO:0000313" key="2">
    <source>
        <dbReference type="EMBL" id="MBX8644213.1"/>
    </source>
</evidence>
<protein>
    <submittedName>
        <fullName evidence="2">Uncharacterized protein</fullName>
    </submittedName>
</protein>
<sequence length="105" mass="12451">MAQKRKVWLIADFRIPLIREGIEQADGINRLARIIGYRSRIHPAWPLRQILIGRQPFPIDRLEKLAYFLHYTLDEILRYEVSSQRLANEHNDRALKSNGFFSYSV</sequence>
<name>A0A8J8CHR7_9ARCH</name>
<reference evidence="2" key="1">
    <citation type="submission" date="2021-05" db="EMBL/GenBank/DDBJ databases">
        <title>Genomic insights into ecological role and evolution of a novel Thermoplasmata order Candidatus Sysuiplasmatales.</title>
        <authorList>
            <person name="Yuan Y."/>
        </authorList>
    </citation>
    <scope>NUCLEOTIDE SEQUENCE</scope>
    <source>
        <strain evidence="2">TUT19-bin139</strain>
        <strain evidence="1">YP2-bin.285</strain>
    </source>
</reference>